<evidence type="ECO:0000256" key="2">
    <source>
        <dbReference type="ARBA" id="ARBA00022606"/>
    </source>
</evidence>
<feature type="transmembrane region" description="Helical" evidence="10">
    <location>
        <begin position="625"/>
        <end position="647"/>
    </location>
</feature>
<feature type="non-terminal residue" evidence="13">
    <location>
        <position position="1711"/>
    </location>
</feature>
<evidence type="ECO:0000256" key="11">
    <source>
        <dbReference type="SAM" id="SignalP"/>
    </source>
</evidence>
<dbReference type="OrthoDB" id="6346242at2759"/>
<evidence type="ECO:0000256" key="8">
    <source>
        <dbReference type="ARBA" id="ARBA00023224"/>
    </source>
</evidence>
<dbReference type="InterPro" id="IPR004117">
    <property type="entry name" value="7tm6_olfct_rcpt"/>
</dbReference>
<keyword evidence="14" id="KW-1185">Reference proteome</keyword>
<dbReference type="GO" id="GO:0007165">
    <property type="term" value="P:signal transduction"/>
    <property type="evidence" value="ECO:0007669"/>
    <property type="project" value="UniProtKB-KW"/>
</dbReference>
<sequence length="1711" mass="190325">MLVFIITLFADICMSFDDLSIVTDDGCIFAGIIVVFFKVMIFQTRHEKIIRLFRKTIGSCIELCKFPIGVEDEILDKYLLLCRVVFYGFSVLGFFLVIALLFVVPVENGELPVRAQYPFDTTVYPWHGIGFFIEACTVSIGVIAIIMMDSLLTNLCNLFLMQLEILNAHFKSCGSNEWYDGTPSDIDKQNRSSTIDENSCYGAFSATEASCRKDNYDPDAIRCGSFAEQFGRSIRNHQRLLAIIDDFNEVFSAGMFVQMLSSTSMICLTGFQAALRGQIVIRAPLCFEQVIGQSSNTLKFAVYLIAALSQLFYVCWLGNEVKYQSASLTQSQWLSKWNDDISAKSGRLLILSIIFSRKAINLKAGVFYALSMETFTANAVGKMRSLALVLTSFNLLQVVVRCQELSVIRHSDGDIFTIEGSCTEACTVLSSGTASPFSRGSSSSSLLVPNSSCTCQCNFDLPIFREDLHICVNDIHECNVAGFVNNNGHVERVPYVFLPQRGQIIYPHAEIRFEGVTTPVCGIAGAKQLGRTGWSELRNLSDAEPPFRLFRDEGRTFLQWIGEAGLRDAAEGRVVTAKLVCRDASPKSTFSGVFTPCVAFRVAGIREVMFSSTSQVSHGLSATEYTAIGLSSVILALIYIASVSLYLHSRRVKTKSIEEADITLDGGRDGGGLVKSNPLLTATRHFESDTNSGLTESDLGEDLPASDNEQGFENQITSAIIHPHCVYLEQSEGPFPAGSILGERLPEEDVRVVETAENPHQQDVPVLPGAQRRKLYFNPAYFDRQLLLAPPPAAIEFLLKIREVISIAKHKMAAKRFVPTLNGIPEEESNSERCESAKSSKHQQRTTPSSVQGGSVTKSRKSQRCTGCPGCSESPRLLPALPVPDLPSHGESKVRAWLEDVRPPQRRWRDAEDTRRNFQENARTFARNLEYLKELARRDFADPDDRTNLVGKSVSSWKDNPPMLRTFQNITARSEILENDDRYSVSRRSTRSMFEGSDYDRCGRGKRANGRPFHYTAGDDAINAKVRKAIENSFIKQMEESAVIESETKESVKDDRNSKSEDESAKTERSSSNTDKSEESRSQQSQSNPAPKRSRKSKAPCVPSLKKKELPDMINELPGAKNTAKRIMDAVIREMVDVKALDHHHTKSSNRTTTISDYEVDSLERSKCNRKSSTSPDQSSTDNQSSPALSTALPMDEELTMQNAVINTRTGEMTMSKLSNQVLERNCYNSLPELISSQRSETYSLVSEVYVNDGYASPACSDDSGPEIQYEPENPGHLTIKVQDSPENYVKLDESEYEPDTLDRKPMKLRINDDVQYNRGEIANEIYVDSLERPAQILLKSRGSFRDENSTQQRNPNSLREIYEARIKSSIKDPQSNGHDPELHMNGEPDDADTWKKCKYLTPDSRQAKRQRQPHNQPDVVPLPPTEEEIYQRPKPPRRVEDARLPPLSPSKNAWDGSPVGAGDPTASNGAPVPKADGYHVGNETCLCSSQTQVDEEVSVRETKVVREKRSITGSSHHRSSGRSSRTRSWSVEHRREDKDKLLNNSRAQSGSKTRQLMKGLSKSCDSNSNMLPLVDNRRGHMKVEDSGYLSSTDSNGSHKRLLRHEVSSVSEETDETESMCDGASESGAESVGTDSVFFGNFRRLSEISKSADSGVDLGAKNSSYYQPIFDAKSETTVVLERANFSTSDSETESLVTVLPPCNGQCNKLVS</sequence>
<feature type="region of interest" description="Disordered" evidence="9">
    <location>
        <begin position="1370"/>
        <end position="1476"/>
    </location>
</feature>
<comment type="subcellular location">
    <subcellularLocation>
        <location evidence="1">Membrane</location>
        <topology evidence="1">Multi-pass membrane protein</topology>
    </subcellularLocation>
</comment>
<dbReference type="InterPro" id="IPR057507">
    <property type="entry name" value="Sha_B-like_N"/>
</dbReference>
<evidence type="ECO:0000313" key="14">
    <source>
        <dbReference type="Proteomes" id="UP000670152"/>
    </source>
</evidence>
<protein>
    <submittedName>
        <fullName evidence="13">OR85B protein</fullName>
    </submittedName>
</protein>
<evidence type="ECO:0000256" key="10">
    <source>
        <dbReference type="SAM" id="Phobius"/>
    </source>
</evidence>
<feature type="signal peptide" evidence="11">
    <location>
        <begin position="1"/>
        <end position="15"/>
    </location>
</feature>
<keyword evidence="5 10" id="KW-1133">Transmembrane helix</keyword>
<dbReference type="GO" id="GO:0004984">
    <property type="term" value="F:olfactory receptor activity"/>
    <property type="evidence" value="ECO:0007669"/>
    <property type="project" value="InterPro"/>
</dbReference>
<dbReference type="Pfam" id="PF23328">
    <property type="entry name" value="Sha_B_N"/>
    <property type="match status" value="1"/>
</dbReference>
<feature type="compositionally biased region" description="Polar residues" evidence="9">
    <location>
        <begin position="1171"/>
        <end position="1189"/>
    </location>
</feature>
<dbReference type="GO" id="GO:0005938">
    <property type="term" value="C:cell cortex"/>
    <property type="evidence" value="ECO:0007669"/>
    <property type="project" value="TreeGrafter"/>
</dbReference>
<dbReference type="EMBL" id="JAANIB010000751">
    <property type="protein sequence ID" value="KAG5344854.1"/>
    <property type="molecule type" value="Genomic_DNA"/>
</dbReference>
<dbReference type="PANTHER" id="PTHR39387:SF1">
    <property type="entry name" value="SHAVENOID, ISOFORM B"/>
    <property type="match status" value="1"/>
</dbReference>
<keyword evidence="11" id="KW-0732">Signal</keyword>
<dbReference type="PANTHER" id="PTHR39387">
    <property type="entry name" value="SHAVENOID, ISOFORM B"/>
    <property type="match status" value="1"/>
</dbReference>
<feature type="domain" description="Shavenoid isoform B-like N-terminal" evidence="12">
    <location>
        <begin position="405"/>
        <end position="476"/>
    </location>
</feature>
<reference evidence="13 14" key="1">
    <citation type="submission" date="2020-02" db="EMBL/GenBank/DDBJ databases">
        <title>Relaxed selection underlies rapid genomic changes in the transitions from sociality to social parasitism in ants.</title>
        <authorList>
            <person name="Bi X."/>
        </authorList>
    </citation>
    <scope>NUCLEOTIDE SEQUENCE [LARGE SCALE GENOMIC DNA]</scope>
    <source>
        <strain evidence="13">BGI-DK2014b</strain>
        <tissue evidence="13">Whole body</tissue>
    </source>
</reference>
<keyword evidence="4" id="KW-0552">Olfaction</keyword>
<feature type="transmembrane region" description="Helical" evidence="10">
    <location>
        <begin position="25"/>
        <end position="42"/>
    </location>
</feature>
<evidence type="ECO:0000256" key="7">
    <source>
        <dbReference type="ARBA" id="ARBA00023170"/>
    </source>
</evidence>
<keyword evidence="6 10" id="KW-0472">Membrane</keyword>
<name>A0A836K6D3_9HYME</name>
<dbReference type="GO" id="GO:0035317">
    <property type="term" value="P:imaginal disc-derived wing hair organization"/>
    <property type="evidence" value="ECO:0007669"/>
    <property type="project" value="TreeGrafter"/>
</dbReference>
<evidence type="ECO:0000256" key="1">
    <source>
        <dbReference type="ARBA" id="ARBA00004141"/>
    </source>
</evidence>
<accession>A0A836K6D3</accession>
<feature type="region of interest" description="Disordered" evidence="9">
    <location>
        <begin position="1142"/>
        <end position="1197"/>
    </location>
</feature>
<dbReference type="Proteomes" id="UP000670152">
    <property type="component" value="Unassembled WGS sequence"/>
</dbReference>
<keyword evidence="7" id="KW-0675">Receptor</keyword>
<evidence type="ECO:0000313" key="13">
    <source>
        <dbReference type="EMBL" id="KAG5344854.1"/>
    </source>
</evidence>
<evidence type="ECO:0000256" key="4">
    <source>
        <dbReference type="ARBA" id="ARBA00022725"/>
    </source>
</evidence>
<dbReference type="Pfam" id="PF02949">
    <property type="entry name" value="7tm_6"/>
    <property type="match status" value="1"/>
</dbReference>
<feature type="chain" id="PRO_5032465413" evidence="11">
    <location>
        <begin position="16"/>
        <end position="1711"/>
    </location>
</feature>
<feature type="region of interest" description="Disordered" evidence="9">
    <location>
        <begin position="1490"/>
        <end position="1629"/>
    </location>
</feature>
<feature type="compositionally biased region" description="Basic and acidic residues" evidence="9">
    <location>
        <begin position="1046"/>
        <end position="1081"/>
    </location>
</feature>
<feature type="transmembrane region" description="Helical" evidence="10">
    <location>
        <begin position="124"/>
        <end position="147"/>
    </location>
</feature>
<proteinExistence type="predicted"/>
<keyword evidence="8" id="KW-0807">Transducer</keyword>
<organism evidence="13 14">
    <name type="scientific">Acromyrmex heyeri</name>
    <dbReference type="NCBI Taxonomy" id="230685"/>
    <lineage>
        <taxon>Eukaryota</taxon>
        <taxon>Metazoa</taxon>
        <taxon>Ecdysozoa</taxon>
        <taxon>Arthropoda</taxon>
        <taxon>Hexapoda</taxon>
        <taxon>Insecta</taxon>
        <taxon>Pterygota</taxon>
        <taxon>Neoptera</taxon>
        <taxon>Endopterygota</taxon>
        <taxon>Hymenoptera</taxon>
        <taxon>Apocrita</taxon>
        <taxon>Aculeata</taxon>
        <taxon>Formicoidea</taxon>
        <taxon>Formicidae</taxon>
        <taxon>Myrmicinae</taxon>
        <taxon>Acromyrmex</taxon>
    </lineage>
</organism>
<keyword evidence="2" id="KW-0716">Sensory transduction</keyword>
<feature type="compositionally biased region" description="Basic and acidic residues" evidence="9">
    <location>
        <begin position="1576"/>
        <end position="1586"/>
    </location>
</feature>
<evidence type="ECO:0000256" key="6">
    <source>
        <dbReference type="ARBA" id="ARBA00023136"/>
    </source>
</evidence>
<feature type="region of interest" description="Disordered" evidence="9">
    <location>
        <begin position="1045"/>
        <end position="1117"/>
    </location>
</feature>
<feature type="transmembrane region" description="Helical" evidence="10">
    <location>
        <begin position="84"/>
        <end position="104"/>
    </location>
</feature>
<evidence type="ECO:0000256" key="9">
    <source>
        <dbReference type="SAM" id="MobiDB-lite"/>
    </source>
</evidence>
<dbReference type="GO" id="GO:0005549">
    <property type="term" value="F:odorant binding"/>
    <property type="evidence" value="ECO:0007669"/>
    <property type="project" value="InterPro"/>
</dbReference>
<feature type="region of interest" description="Disordered" evidence="9">
    <location>
        <begin position="685"/>
        <end position="708"/>
    </location>
</feature>
<feature type="compositionally biased region" description="Polar residues" evidence="9">
    <location>
        <begin position="845"/>
        <end position="857"/>
    </location>
</feature>
<feature type="compositionally biased region" description="Polar residues" evidence="9">
    <location>
        <begin position="1543"/>
        <end position="1555"/>
    </location>
</feature>
<feature type="region of interest" description="Disordered" evidence="9">
    <location>
        <begin position="823"/>
        <end position="869"/>
    </location>
</feature>
<evidence type="ECO:0000259" key="12">
    <source>
        <dbReference type="Pfam" id="PF23328"/>
    </source>
</evidence>
<evidence type="ECO:0000256" key="3">
    <source>
        <dbReference type="ARBA" id="ARBA00022692"/>
    </source>
</evidence>
<feature type="compositionally biased region" description="Basic and acidic residues" evidence="9">
    <location>
        <begin position="1498"/>
        <end position="1511"/>
    </location>
</feature>
<feature type="compositionally biased region" description="Basic and acidic residues" evidence="9">
    <location>
        <begin position="1531"/>
        <end position="1542"/>
    </location>
</feature>
<keyword evidence="3 10" id="KW-0812">Transmembrane</keyword>
<feature type="non-terminal residue" evidence="13">
    <location>
        <position position="1"/>
    </location>
</feature>
<evidence type="ECO:0000256" key="5">
    <source>
        <dbReference type="ARBA" id="ARBA00022989"/>
    </source>
</evidence>
<comment type="caution">
    <text evidence="13">The sequence shown here is derived from an EMBL/GenBank/DDBJ whole genome shotgun (WGS) entry which is preliminary data.</text>
</comment>
<dbReference type="GO" id="GO:0016020">
    <property type="term" value="C:membrane"/>
    <property type="evidence" value="ECO:0007669"/>
    <property type="project" value="UniProtKB-SubCell"/>
</dbReference>
<gene>
    <name evidence="13" type="primary">Or85b</name>
    <name evidence="13" type="ORF">G6Z77_0000397</name>
</gene>